<protein>
    <submittedName>
        <fullName evidence="11">Penicillin-binding protein</fullName>
    </submittedName>
</protein>
<evidence type="ECO:0000256" key="2">
    <source>
        <dbReference type="ARBA" id="ARBA00022670"/>
    </source>
</evidence>
<evidence type="ECO:0000256" key="8">
    <source>
        <dbReference type="ARBA" id="ARBA00049902"/>
    </source>
</evidence>
<evidence type="ECO:0000256" key="6">
    <source>
        <dbReference type="ARBA" id="ARBA00023268"/>
    </source>
</evidence>
<name>A0ABT4TY72_9ACTN</name>
<proteinExistence type="predicted"/>
<evidence type="ECO:0000256" key="9">
    <source>
        <dbReference type="SAM" id="MobiDB-lite"/>
    </source>
</evidence>
<dbReference type="InterPro" id="IPR012338">
    <property type="entry name" value="Beta-lactam/transpept-like"/>
</dbReference>
<dbReference type="Pfam" id="PF03793">
    <property type="entry name" value="PASTA"/>
    <property type="match status" value="1"/>
</dbReference>
<keyword evidence="6" id="KW-0511">Multifunctional enzyme</keyword>
<comment type="caution">
    <text evidence="11">The sequence shown here is derived from an EMBL/GenBank/DDBJ whole genome shotgun (WGS) entry which is preliminary data.</text>
</comment>
<keyword evidence="12" id="KW-1185">Reference proteome</keyword>
<evidence type="ECO:0000259" key="10">
    <source>
        <dbReference type="PROSITE" id="PS51178"/>
    </source>
</evidence>
<feature type="compositionally biased region" description="Basic and acidic residues" evidence="9">
    <location>
        <begin position="662"/>
        <end position="672"/>
    </location>
</feature>
<dbReference type="InterPro" id="IPR023346">
    <property type="entry name" value="Lysozyme-like_dom_sf"/>
</dbReference>
<evidence type="ECO:0000313" key="11">
    <source>
        <dbReference type="EMBL" id="MDA2809641.1"/>
    </source>
</evidence>
<gene>
    <name evidence="11" type="ORF">O4J56_03215</name>
</gene>
<keyword evidence="3" id="KW-0328">Glycosyltransferase</keyword>
<dbReference type="Gene3D" id="3.30.10.20">
    <property type="match status" value="1"/>
</dbReference>
<dbReference type="Proteomes" id="UP001527866">
    <property type="component" value="Unassembled WGS sequence"/>
</dbReference>
<dbReference type="PANTHER" id="PTHR32282:SF33">
    <property type="entry name" value="PEPTIDOGLYCAN GLYCOSYLTRANSFERASE"/>
    <property type="match status" value="1"/>
</dbReference>
<evidence type="ECO:0000256" key="4">
    <source>
        <dbReference type="ARBA" id="ARBA00022679"/>
    </source>
</evidence>
<evidence type="ECO:0000256" key="1">
    <source>
        <dbReference type="ARBA" id="ARBA00022645"/>
    </source>
</evidence>
<feature type="region of interest" description="Disordered" evidence="9">
    <location>
        <begin position="662"/>
        <end position="686"/>
    </location>
</feature>
<feature type="domain" description="PASTA" evidence="10">
    <location>
        <begin position="630"/>
        <end position="697"/>
    </location>
</feature>
<keyword evidence="1" id="KW-0121">Carboxypeptidase</keyword>
<keyword evidence="4" id="KW-0808">Transferase</keyword>
<dbReference type="Gene3D" id="1.10.3810.10">
    <property type="entry name" value="Biosynthetic peptidoglycan transglycosylase-like"/>
    <property type="match status" value="1"/>
</dbReference>
<dbReference type="Pfam" id="PF00905">
    <property type="entry name" value="Transpeptidase"/>
    <property type="match status" value="1"/>
</dbReference>
<dbReference type="SUPFAM" id="SSF53955">
    <property type="entry name" value="Lysozyme-like"/>
    <property type="match status" value="1"/>
</dbReference>
<evidence type="ECO:0000256" key="5">
    <source>
        <dbReference type="ARBA" id="ARBA00022801"/>
    </source>
</evidence>
<keyword evidence="2" id="KW-0645">Protease</keyword>
<feature type="region of interest" description="Disordered" evidence="9">
    <location>
        <begin position="521"/>
        <end position="542"/>
    </location>
</feature>
<dbReference type="InterPro" id="IPR005543">
    <property type="entry name" value="PASTA_dom"/>
</dbReference>
<accession>A0ABT4TY72</accession>
<evidence type="ECO:0000256" key="7">
    <source>
        <dbReference type="ARBA" id="ARBA00034000"/>
    </source>
</evidence>
<dbReference type="CDD" id="cd06577">
    <property type="entry name" value="PASTA_pknB"/>
    <property type="match status" value="1"/>
</dbReference>
<dbReference type="InterPro" id="IPR001460">
    <property type="entry name" value="PCN-bd_Tpept"/>
</dbReference>
<dbReference type="SUPFAM" id="SSF56601">
    <property type="entry name" value="beta-lactamase/transpeptidase-like"/>
    <property type="match status" value="1"/>
</dbReference>
<organism evidence="11 12">
    <name type="scientific">Nocardiopsis endophytica</name>
    <dbReference type="NCBI Taxonomy" id="3018445"/>
    <lineage>
        <taxon>Bacteria</taxon>
        <taxon>Bacillati</taxon>
        <taxon>Actinomycetota</taxon>
        <taxon>Actinomycetes</taxon>
        <taxon>Streptosporangiales</taxon>
        <taxon>Nocardiopsidaceae</taxon>
        <taxon>Nocardiopsis</taxon>
    </lineage>
</organism>
<dbReference type="SMART" id="SM00740">
    <property type="entry name" value="PASTA"/>
    <property type="match status" value="1"/>
</dbReference>
<reference evidence="11 12" key="1">
    <citation type="submission" date="2023-01" db="EMBL/GenBank/DDBJ databases">
        <title>Draft genome sequence of Nocardiopsis sp. RSe5-2 isolated from halophytes.</title>
        <authorList>
            <person name="Duangmal K."/>
            <person name="Chantavorakit T."/>
        </authorList>
    </citation>
    <scope>NUCLEOTIDE SEQUENCE [LARGE SCALE GENOMIC DNA]</scope>
    <source>
        <strain evidence="11 12">RSe5-2</strain>
    </source>
</reference>
<keyword evidence="5" id="KW-0378">Hydrolase</keyword>
<dbReference type="InterPro" id="IPR001264">
    <property type="entry name" value="Glyco_trans_51"/>
</dbReference>
<dbReference type="PROSITE" id="PS51178">
    <property type="entry name" value="PASTA"/>
    <property type="match status" value="1"/>
</dbReference>
<sequence>MVQQSVLLDAEGREFATVHDRRREAVRLDDVAPVMRAAVLAVEDRRFYGHSGLDLRAVFRAALATLEGSTQGGSTITQQYVKNVLVEAADTPEQASRATETTLARKIRELRYALGVEAALPKDRILEGYLNISYFGNGAYGVQAAAQRYFGVDAADLSAAQAATLAGLVKGPSVYDPVEHPEEALDRRAVVLSGMAEVGVLTEEEARRAADSPLGLDMTPLGGGCYESDHPYFCTYVLSWIENDPRFGSDAEERARWVRRAGLRIRTTLDPGAQRAAQRAVDRHVPRGADDGKVAVQAMVEPGTGDVVAMAQNREYGFDGQDPEQTSINFAVDAGHGGGTGFQAGSVFKAYTVAAALEERMGVGTSFEAPDTLTVKGQRTCSGERLGPWKVRNAGDSDAGRQSMVEGTKHSSNTYFAQLQERVGLCDTVRMAERLGAKRADGAPFGQWNSFTLGDQEVAPLDVAASYATLAARGIRCEPRPVAAITPPGGEQRAVEPVCERALERSTADAVNDVLRAPLTSGGTAQGLGPGRPAAGKTGTTDGSAAAWFAGHTPDLASAVAVGDPRGGTRYPLRGVSIGGRYHAVVYGATLPGPIWRDGLRGALKGTEERDFPEPRPSALRPGFAAGAPSRPDSAVPDVRGRSFPEAEKALEEAGYRVREGGVRVPSGHREGAVASTNPSAGTPLPEGAVVNVFRARG</sequence>
<evidence type="ECO:0000313" key="12">
    <source>
        <dbReference type="Proteomes" id="UP001527866"/>
    </source>
</evidence>
<dbReference type="InterPro" id="IPR050396">
    <property type="entry name" value="Glycosyltr_51/Transpeptidase"/>
</dbReference>
<evidence type="ECO:0000256" key="3">
    <source>
        <dbReference type="ARBA" id="ARBA00022676"/>
    </source>
</evidence>
<comment type="catalytic activity">
    <reaction evidence="8">
        <text>[GlcNAc-(1-&gt;4)-Mur2Ac(oyl-L-Ala-gamma-D-Glu-L-Lys-D-Ala-D-Ala)](n)-di-trans,octa-cis-undecaprenyl diphosphate + beta-D-GlcNAc-(1-&gt;4)-Mur2Ac(oyl-L-Ala-gamma-D-Glu-L-Lys-D-Ala-D-Ala)-di-trans,octa-cis-undecaprenyl diphosphate = [GlcNAc-(1-&gt;4)-Mur2Ac(oyl-L-Ala-gamma-D-Glu-L-Lys-D-Ala-D-Ala)](n+1)-di-trans,octa-cis-undecaprenyl diphosphate + di-trans,octa-cis-undecaprenyl diphosphate + H(+)</text>
        <dbReference type="Rhea" id="RHEA:23708"/>
        <dbReference type="Rhea" id="RHEA-COMP:9602"/>
        <dbReference type="Rhea" id="RHEA-COMP:9603"/>
        <dbReference type="ChEBI" id="CHEBI:15378"/>
        <dbReference type="ChEBI" id="CHEBI:58405"/>
        <dbReference type="ChEBI" id="CHEBI:60033"/>
        <dbReference type="ChEBI" id="CHEBI:78435"/>
        <dbReference type="EC" id="2.4.99.28"/>
    </reaction>
</comment>
<comment type="catalytic activity">
    <reaction evidence="7">
        <text>Preferential cleavage: (Ac)2-L-Lys-D-Ala-|-D-Ala. Also transpeptidation of peptidyl-alanyl moieties that are N-acyl substituents of D-alanine.</text>
        <dbReference type="EC" id="3.4.16.4"/>
    </reaction>
</comment>
<dbReference type="InterPro" id="IPR036950">
    <property type="entry name" value="PBP_transglycosylase"/>
</dbReference>
<dbReference type="EMBL" id="JAQFWQ010000005">
    <property type="protein sequence ID" value="MDA2809641.1"/>
    <property type="molecule type" value="Genomic_DNA"/>
</dbReference>
<dbReference type="Gene3D" id="3.40.710.10">
    <property type="entry name" value="DD-peptidase/beta-lactamase superfamily"/>
    <property type="match status" value="1"/>
</dbReference>
<dbReference type="Pfam" id="PF00912">
    <property type="entry name" value="Transgly"/>
    <property type="match status" value="1"/>
</dbReference>
<dbReference type="PANTHER" id="PTHR32282">
    <property type="entry name" value="BINDING PROTEIN TRANSPEPTIDASE, PUTATIVE-RELATED"/>
    <property type="match status" value="1"/>
</dbReference>